<dbReference type="OrthoDB" id="6418377at2759"/>
<dbReference type="Proteomes" id="UP000316079">
    <property type="component" value="Unassembled WGS sequence"/>
</dbReference>
<evidence type="ECO:0000313" key="4">
    <source>
        <dbReference type="EMBL" id="TRY56852.1"/>
    </source>
</evidence>
<feature type="domain" description="Reelin" evidence="3">
    <location>
        <begin position="9"/>
        <end position="173"/>
    </location>
</feature>
<feature type="non-terminal residue" evidence="4">
    <location>
        <position position="1"/>
    </location>
</feature>
<feature type="compositionally biased region" description="Polar residues" evidence="1">
    <location>
        <begin position="288"/>
        <end position="307"/>
    </location>
</feature>
<comment type="caution">
    <text evidence="4">The sequence shown here is derived from an EMBL/GenBank/DDBJ whole genome shotgun (WGS) entry which is preliminary data.</text>
</comment>
<organism evidence="4 5">
    <name type="scientific">Danionella cerebrum</name>
    <dbReference type="NCBI Taxonomy" id="2873325"/>
    <lineage>
        <taxon>Eukaryota</taxon>
        <taxon>Metazoa</taxon>
        <taxon>Chordata</taxon>
        <taxon>Craniata</taxon>
        <taxon>Vertebrata</taxon>
        <taxon>Euteleostomi</taxon>
        <taxon>Actinopterygii</taxon>
        <taxon>Neopterygii</taxon>
        <taxon>Teleostei</taxon>
        <taxon>Ostariophysi</taxon>
        <taxon>Cypriniformes</taxon>
        <taxon>Danionidae</taxon>
        <taxon>Danioninae</taxon>
        <taxon>Danionella</taxon>
    </lineage>
</organism>
<dbReference type="InterPro" id="IPR051237">
    <property type="entry name" value="Ferric-chelate_Red/DefProt"/>
</dbReference>
<sequence length="337" mass="35090">VHFVLVLGLTLQVAFRVVQTEDECTSLVNRFDQVNPSMSNPPYEVSSDVLQYKDGQTLKCSSGSPVTLQANNAVFSGFFLEAWDEIGPVGTFRVTGDDAKLLNCGSEGSAVSNASQAEKSIVVVQWSAPVSNNRDFRFRATVLQDFSHLWVGVESYPVKYLPNLLPNLRIQTTKFDTAGSLPPELSFLLFKELSLPTISGSVSKPSPTASTPSPSASTPSPSASTPSPSASTPSPSASTSSPSASTSSPSASTSSPSAFPSTPSASTPSPAASTATSTAFTPTPTASMFSSTISTPNETLPTANITNSPPISTTTDSSSSSTSLPFYLLLLPLLATI</sequence>
<feature type="signal peptide" evidence="2">
    <location>
        <begin position="1"/>
        <end position="20"/>
    </location>
</feature>
<dbReference type="CDD" id="cd08544">
    <property type="entry name" value="Reeler"/>
    <property type="match status" value="1"/>
</dbReference>
<dbReference type="PANTHER" id="PTHR45828">
    <property type="entry name" value="CYTOCHROME B561/FERRIC REDUCTASE TRANSMEMBRANE"/>
    <property type="match status" value="1"/>
</dbReference>
<evidence type="ECO:0000259" key="3">
    <source>
        <dbReference type="PROSITE" id="PS51019"/>
    </source>
</evidence>
<dbReference type="PANTHER" id="PTHR45828:SF44">
    <property type="entry name" value="FERRIC-CHELATE REDUCTASE 1-RELATED"/>
    <property type="match status" value="1"/>
</dbReference>
<dbReference type="InterPro" id="IPR042307">
    <property type="entry name" value="Reeler_sf"/>
</dbReference>
<gene>
    <name evidence="4" type="ORF">DNTS_004117</name>
</gene>
<feature type="compositionally biased region" description="Low complexity" evidence="1">
    <location>
        <begin position="205"/>
        <end position="287"/>
    </location>
</feature>
<name>A0A553MUH9_9TELE</name>
<evidence type="ECO:0000256" key="1">
    <source>
        <dbReference type="SAM" id="MobiDB-lite"/>
    </source>
</evidence>
<dbReference type="AlphaFoldDB" id="A0A553MUH9"/>
<feature type="compositionally biased region" description="Low complexity" evidence="1">
    <location>
        <begin position="308"/>
        <end position="322"/>
    </location>
</feature>
<feature type="chain" id="PRO_5021780281" description="Reelin domain-containing protein" evidence="2">
    <location>
        <begin position="21"/>
        <end position="337"/>
    </location>
</feature>
<reference evidence="4 5" key="1">
    <citation type="journal article" date="2019" name="Sci. Data">
        <title>Hybrid genome assembly and annotation of Danionella translucida.</title>
        <authorList>
            <person name="Kadobianskyi M."/>
            <person name="Schulze L."/>
            <person name="Schuelke M."/>
            <person name="Judkewitz B."/>
        </authorList>
    </citation>
    <scope>NUCLEOTIDE SEQUENCE [LARGE SCALE GENOMIC DNA]</scope>
    <source>
        <strain evidence="4 5">Bolton</strain>
    </source>
</reference>
<keyword evidence="2" id="KW-0732">Signal</keyword>
<dbReference type="EMBL" id="SRMA01027258">
    <property type="protein sequence ID" value="TRY56852.1"/>
    <property type="molecule type" value="Genomic_DNA"/>
</dbReference>
<dbReference type="Pfam" id="PF02014">
    <property type="entry name" value="Reeler"/>
    <property type="match status" value="1"/>
</dbReference>
<protein>
    <recommendedName>
        <fullName evidence="3">Reelin domain-containing protein</fullName>
    </recommendedName>
</protein>
<evidence type="ECO:0000256" key="2">
    <source>
        <dbReference type="SAM" id="SignalP"/>
    </source>
</evidence>
<keyword evidence="5" id="KW-1185">Reference proteome</keyword>
<feature type="region of interest" description="Disordered" evidence="1">
    <location>
        <begin position="200"/>
        <end position="322"/>
    </location>
</feature>
<proteinExistence type="predicted"/>
<accession>A0A553MUH9</accession>
<dbReference type="InterPro" id="IPR002861">
    <property type="entry name" value="Reeler_dom"/>
</dbReference>
<dbReference type="PROSITE" id="PS51019">
    <property type="entry name" value="REELIN"/>
    <property type="match status" value="1"/>
</dbReference>
<dbReference type="GO" id="GO:0016020">
    <property type="term" value="C:membrane"/>
    <property type="evidence" value="ECO:0007669"/>
    <property type="project" value="TreeGrafter"/>
</dbReference>
<evidence type="ECO:0000313" key="5">
    <source>
        <dbReference type="Proteomes" id="UP000316079"/>
    </source>
</evidence>
<dbReference type="Gene3D" id="2.60.40.4060">
    <property type="entry name" value="Reeler domain"/>
    <property type="match status" value="1"/>
</dbReference>